<dbReference type="Pfam" id="PF14392">
    <property type="entry name" value="zf-CCHC_4"/>
    <property type="match status" value="1"/>
</dbReference>
<evidence type="ECO:0000259" key="3">
    <source>
        <dbReference type="Pfam" id="PF14392"/>
    </source>
</evidence>
<evidence type="ECO:0000313" key="4">
    <source>
        <dbReference type="EMBL" id="KAL0014161.1"/>
    </source>
</evidence>
<dbReference type="PANTHER" id="PTHR33710:SF62">
    <property type="entry name" value="DUF4283 DOMAIN PROTEIN"/>
    <property type="match status" value="1"/>
</dbReference>
<reference evidence="4 5" key="1">
    <citation type="submission" date="2024-01" db="EMBL/GenBank/DDBJ databases">
        <title>A telomere-to-telomere, gap-free genome of sweet tea (Lithocarpus litseifolius).</title>
        <authorList>
            <person name="Zhou J."/>
        </authorList>
    </citation>
    <scope>NUCLEOTIDE SEQUENCE [LARGE SCALE GENOMIC DNA]</scope>
    <source>
        <strain evidence="4">Zhou-2022a</strain>
        <tissue evidence="4">Leaf</tissue>
    </source>
</reference>
<feature type="domain" description="Endonuclease/exonuclease/phosphatase" evidence="2">
    <location>
        <begin position="463"/>
        <end position="681"/>
    </location>
</feature>
<evidence type="ECO:0000313" key="5">
    <source>
        <dbReference type="Proteomes" id="UP001459277"/>
    </source>
</evidence>
<dbReference type="EMBL" id="JAZDWU010000001">
    <property type="protein sequence ID" value="KAL0014161.1"/>
    <property type="molecule type" value="Genomic_DNA"/>
</dbReference>
<dbReference type="Gene3D" id="3.60.10.10">
    <property type="entry name" value="Endonuclease/exonuclease/phosphatase"/>
    <property type="match status" value="1"/>
</dbReference>
<gene>
    <name evidence="4" type="ORF">SO802_001230</name>
</gene>
<sequence length="775" mass="88818">MDDLTNHCKGLSISDREGPTFDLEEELAMPEFIIAGKFYTRRALNMEAIASTFMSLCKHEVDSILSNEPWSFDKHLLVLQRYENDVPVEDLNFSSTAFWVQVHDIPVRFMNSKVAEGICSTVGTVIQKPETEMNGGIFMRVRVNVDVTRPLSRGRVVSVGQGKEKWVSFKYERLPNICYWCGCLNHDDRNCDVWLDSEGSLKVEEQQFGPWLRALPTRRVQKNVISVPSFFQKRKGSSTTQRSPSQSRQAPAKHTTSIAAQVTHAGSIKSPTVLQQNNHQVEPLENKLERGKDDLRNIDVPHDVEWSASPPAISLHLFPPKKAANYVLESEEPVHKDAFLSGLAEIDEGLSQLKVGPQNVNDSLIAKFPINVHVTSEEQKEAARVSQILEVADHAIPRATTTKTQNAHLPRQQGSWKRLNKADLPSKRDRDTSTVESMLATKRVYEELSHPNAPPNTMSLLIWNCRGLGNPRTVRELGDYIRAKDPTVVFLAETWTDDTRLDQVLRNFDFRNKWSVPSGHRGGGLVLLWKEDIRVTVEDSSKYYIDALVEKNTPQEWRFTSFYDEPVTHRRHEAWTKLQTLNDKPHIPWLCTGDFNEITRKEEKRGGVSRENSQMQAFRDVIDECGFMDLGFIGPIFTWRKHFNDGHSIWERLDRGLATNPWFLKFPGTRVHHLPCLSSDHCPLFINPSGIETPSYKQPFRFEEMWLFDSRCGEVVEEAWRSCVSLDPNEKILGKIEKCGRDLSWWNYNVFENVSRELKKKRDLLVEEEAAALRT</sequence>
<dbReference type="InterPro" id="IPR025836">
    <property type="entry name" value="Zn_knuckle_CX2CX4HX4C"/>
</dbReference>
<protein>
    <recommendedName>
        <fullName evidence="6">DUF4283 domain-containing protein</fullName>
    </recommendedName>
</protein>
<dbReference type="GO" id="GO:0003824">
    <property type="term" value="F:catalytic activity"/>
    <property type="evidence" value="ECO:0007669"/>
    <property type="project" value="InterPro"/>
</dbReference>
<accession>A0AAW2DZ00</accession>
<dbReference type="PANTHER" id="PTHR33710">
    <property type="entry name" value="BNAC02G09200D PROTEIN"/>
    <property type="match status" value="1"/>
</dbReference>
<evidence type="ECO:0000256" key="1">
    <source>
        <dbReference type="SAM" id="MobiDB-lite"/>
    </source>
</evidence>
<feature type="domain" description="Zinc knuckle CX2CX4HX4C" evidence="3">
    <location>
        <begin position="145"/>
        <end position="192"/>
    </location>
</feature>
<dbReference type="InterPro" id="IPR005135">
    <property type="entry name" value="Endo/exonuclease/phosphatase"/>
</dbReference>
<dbReference type="SUPFAM" id="SSF56219">
    <property type="entry name" value="DNase I-like"/>
    <property type="match status" value="1"/>
</dbReference>
<feature type="compositionally biased region" description="Low complexity" evidence="1">
    <location>
        <begin position="237"/>
        <end position="252"/>
    </location>
</feature>
<feature type="region of interest" description="Disordered" evidence="1">
    <location>
        <begin position="231"/>
        <end position="255"/>
    </location>
</feature>
<dbReference type="Pfam" id="PF03372">
    <property type="entry name" value="Exo_endo_phos"/>
    <property type="match status" value="1"/>
</dbReference>
<comment type="caution">
    <text evidence="4">The sequence shown here is derived from an EMBL/GenBank/DDBJ whole genome shotgun (WGS) entry which is preliminary data.</text>
</comment>
<evidence type="ECO:0008006" key="6">
    <source>
        <dbReference type="Google" id="ProtNLM"/>
    </source>
</evidence>
<organism evidence="4 5">
    <name type="scientific">Lithocarpus litseifolius</name>
    <dbReference type="NCBI Taxonomy" id="425828"/>
    <lineage>
        <taxon>Eukaryota</taxon>
        <taxon>Viridiplantae</taxon>
        <taxon>Streptophyta</taxon>
        <taxon>Embryophyta</taxon>
        <taxon>Tracheophyta</taxon>
        <taxon>Spermatophyta</taxon>
        <taxon>Magnoliopsida</taxon>
        <taxon>eudicotyledons</taxon>
        <taxon>Gunneridae</taxon>
        <taxon>Pentapetalae</taxon>
        <taxon>rosids</taxon>
        <taxon>fabids</taxon>
        <taxon>Fagales</taxon>
        <taxon>Fagaceae</taxon>
        <taxon>Lithocarpus</taxon>
    </lineage>
</organism>
<dbReference type="InterPro" id="IPR036691">
    <property type="entry name" value="Endo/exonu/phosph_ase_sf"/>
</dbReference>
<dbReference type="Proteomes" id="UP001459277">
    <property type="component" value="Unassembled WGS sequence"/>
</dbReference>
<keyword evidence="5" id="KW-1185">Reference proteome</keyword>
<name>A0AAW2DZ00_9ROSI</name>
<dbReference type="AlphaFoldDB" id="A0AAW2DZ00"/>
<evidence type="ECO:0000259" key="2">
    <source>
        <dbReference type="Pfam" id="PF03372"/>
    </source>
</evidence>
<proteinExistence type="predicted"/>